<evidence type="ECO:0000313" key="4">
    <source>
        <dbReference type="EMBL" id="KAH1084173.1"/>
    </source>
</evidence>
<dbReference type="Pfam" id="PF00139">
    <property type="entry name" value="Lectin_legB"/>
    <property type="match status" value="1"/>
</dbReference>
<organism evidence="4 5">
    <name type="scientific">Gossypium stocksii</name>
    <dbReference type="NCBI Taxonomy" id="47602"/>
    <lineage>
        <taxon>Eukaryota</taxon>
        <taxon>Viridiplantae</taxon>
        <taxon>Streptophyta</taxon>
        <taxon>Embryophyta</taxon>
        <taxon>Tracheophyta</taxon>
        <taxon>Spermatophyta</taxon>
        <taxon>Magnoliopsida</taxon>
        <taxon>eudicotyledons</taxon>
        <taxon>Gunneridae</taxon>
        <taxon>Pentapetalae</taxon>
        <taxon>rosids</taxon>
        <taxon>malvids</taxon>
        <taxon>Malvales</taxon>
        <taxon>Malvaceae</taxon>
        <taxon>Malvoideae</taxon>
        <taxon>Gossypium</taxon>
    </lineage>
</organism>
<sequence>MLRCIQSICQSQKPPLLSFKRDLSPYIYDSMYVGFSSSAGSILSSNYILAWSFKMNGSAEELDLSHLPKSPRYDNDNDNNRGIKQLKKILAFTLSFTGLTLELVWLRLRKNASASPRKSVRYRF</sequence>
<evidence type="ECO:0000313" key="5">
    <source>
        <dbReference type="Proteomes" id="UP000828251"/>
    </source>
</evidence>
<dbReference type="AlphaFoldDB" id="A0A9D4A3M7"/>
<accession>A0A9D4A3M7</accession>
<dbReference type="InterPro" id="IPR013320">
    <property type="entry name" value="ConA-like_dom_sf"/>
</dbReference>
<keyword evidence="2" id="KW-0812">Transmembrane</keyword>
<keyword evidence="2" id="KW-1133">Transmembrane helix</keyword>
<proteinExistence type="predicted"/>
<feature type="transmembrane region" description="Helical" evidence="2">
    <location>
        <begin position="89"/>
        <end position="108"/>
    </location>
</feature>
<name>A0A9D4A3M7_9ROSI</name>
<dbReference type="Proteomes" id="UP000828251">
    <property type="component" value="Unassembled WGS sequence"/>
</dbReference>
<keyword evidence="5" id="KW-1185">Reference proteome</keyword>
<dbReference type="GO" id="GO:0030246">
    <property type="term" value="F:carbohydrate binding"/>
    <property type="evidence" value="ECO:0007669"/>
    <property type="project" value="UniProtKB-KW"/>
</dbReference>
<keyword evidence="2" id="KW-0472">Membrane</keyword>
<evidence type="ECO:0000256" key="1">
    <source>
        <dbReference type="ARBA" id="ARBA00022734"/>
    </source>
</evidence>
<dbReference type="OrthoDB" id="10552189at2759"/>
<dbReference type="Gene3D" id="2.60.120.200">
    <property type="match status" value="1"/>
</dbReference>
<dbReference type="EMBL" id="JAIQCV010000007">
    <property type="protein sequence ID" value="KAH1084173.1"/>
    <property type="molecule type" value="Genomic_DNA"/>
</dbReference>
<gene>
    <name evidence="4" type="ORF">J1N35_023934</name>
</gene>
<feature type="domain" description="Legume lectin" evidence="3">
    <location>
        <begin position="10"/>
        <end position="68"/>
    </location>
</feature>
<evidence type="ECO:0000256" key="2">
    <source>
        <dbReference type="SAM" id="Phobius"/>
    </source>
</evidence>
<dbReference type="SUPFAM" id="SSF49899">
    <property type="entry name" value="Concanavalin A-like lectins/glucanases"/>
    <property type="match status" value="1"/>
</dbReference>
<keyword evidence="1" id="KW-0430">Lectin</keyword>
<comment type="caution">
    <text evidence="4">The sequence shown here is derived from an EMBL/GenBank/DDBJ whole genome shotgun (WGS) entry which is preliminary data.</text>
</comment>
<reference evidence="4 5" key="1">
    <citation type="journal article" date="2021" name="Plant Biotechnol. J.">
        <title>Multi-omics assisted identification of the key and species-specific regulatory components of drought-tolerant mechanisms in Gossypium stocksii.</title>
        <authorList>
            <person name="Yu D."/>
            <person name="Ke L."/>
            <person name="Zhang D."/>
            <person name="Wu Y."/>
            <person name="Sun Y."/>
            <person name="Mei J."/>
            <person name="Sun J."/>
            <person name="Sun Y."/>
        </authorList>
    </citation>
    <scope>NUCLEOTIDE SEQUENCE [LARGE SCALE GENOMIC DNA]</scope>
    <source>
        <strain evidence="5">cv. E1</strain>
        <tissue evidence="4">Leaf</tissue>
    </source>
</reference>
<dbReference type="InterPro" id="IPR001220">
    <property type="entry name" value="Legume_lectin_dom"/>
</dbReference>
<protein>
    <recommendedName>
        <fullName evidence="3">Legume lectin domain-containing protein</fullName>
    </recommendedName>
</protein>
<evidence type="ECO:0000259" key="3">
    <source>
        <dbReference type="Pfam" id="PF00139"/>
    </source>
</evidence>